<sequence>MGQCTTLTRDKHRLIPVDLNSHLHQVINSTSSMINLSAIRNTSTNIIHQSHNIDQQLLQHFEFNSKLEALYIIQQHLKDEDTLSFYTDAH</sequence>
<dbReference type="Proteomes" id="UP000247702">
    <property type="component" value="Unassembled WGS sequence"/>
</dbReference>
<dbReference type="EMBL" id="BEXD01000234">
    <property type="protein sequence ID" value="GBB85586.1"/>
    <property type="molecule type" value="Genomic_DNA"/>
</dbReference>
<reference evidence="1 2" key="1">
    <citation type="submission" date="2017-11" db="EMBL/GenBank/DDBJ databases">
        <title>The genome of Rhizophagus clarus HR1 reveals common genetic basis of auxotrophy among arbuscular mycorrhizal fungi.</title>
        <authorList>
            <person name="Kobayashi Y."/>
        </authorList>
    </citation>
    <scope>NUCLEOTIDE SEQUENCE [LARGE SCALE GENOMIC DNA]</scope>
    <source>
        <strain evidence="1 2">HR1</strain>
    </source>
</reference>
<protein>
    <submittedName>
        <fullName evidence="1">Uncharacterized protein</fullName>
    </submittedName>
</protein>
<proteinExistence type="predicted"/>
<comment type="caution">
    <text evidence="1">The sequence shown here is derived from an EMBL/GenBank/DDBJ whole genome shotgun (WGS) entry which is preliminary data.</text>
</comment>
<gene>
    <name evidence="1" type="ORF">RclHR1_12080006</name>
</gene>
<accession>A0A2Z6QZ31</accession>
<organism evidence="1 2">
    <name type="scientific">Rhizophagus clarus</name>
    <dbReference type="NCBI Taxonomy" id="94130"/>
    <lineage>
        <taxon>Eukaryota</taxon>
        <taxon>Fungi</taxon>
        <taxon>Fungi incertae sedis</taxon>
        <taxon>Mucoromycota</taxon>
        <taxon>Glomeromycotina</taxon>
        <taxon>Glomeromycetes</taxon>
        <taxon>Glomerales</taxon>
        <taxon>Glomeraceae</taxon>
        <taxon>Rhizophagus</taxon>
    </lineage>
</organism>
<evidence type="ECO:0000313" key="2">
    <source>
        <dbReference type="Proteomes" id="UP000247702"/>
    </source>
</evidence>
<evidence type="ECO:0000313" key="1">
    <source>
        <dbReference type="EMBL" id="GBB85586.1"/>
    </source>
</evidence>
<keyword evidence="2" id="KW-1185">Reference proteome</keyword>
<name>A0A2Z6QZ31_9GLOM</name>
<dbReference type="AlphaFoldDB" id="A0A2Z6QZ31"/>